<dbReference type="RefSeq" id="WP_067714059.1">
    <property type="nucleotide sequence ID" value="NZ_LPVJ01000019.1"/>
</dbReference>
<feature type="region of interest" description="Disordered" evidence="1">
    <location>
        <begin position="1"/>
        <end position="29"/>
    </location>
</feature>
<protein>
    <recommendedName>
        <fullName evidence="5">DUF3987 domain-containing protein</fullName>
    </recommendedName>
</protein>
<evidence type="ECO:0000313" key="2">
    <source>
        <dbReference type="EMBL" id="KUO95206.1"/>
    </source>
</evidence>
<comment type="caution">
    <text evidence="3">The sequence shown here is derived from an EMBL/GenBank/DDBJ whole genome shotgun (WGS) entry which is preliminary data.</text>
</comment>
<proteinExistence type="predicted"/>
<organism evidence="3 4">
    <name type="scientific">Ferroacidibacillus organovorans</name>
    <dbReference type="NCBI Taxonomy" id="1765683"/>
    <lineage>
        <taxon>Bacteria</taxon>
        <taxon>Bacillati</taxon>
        <taxon>Bacillota</taxon>
        <taxon>Bacilli</taxon>
        <taxon>Bacillales</taxon>
        <taxon>Alicyclobacillaceae</taxon>
        <taxon>Ferroacidibacillus</taxon>
    </lineage>
</organism>
<evidence type="ECO:0000313" key="4">
    <source>
        <dbReference type="Proteomes" id="UP000053557"/>
    </source>
</evidence>
<evidence type="ECO:0000313" key="3">
    <source>
        <dbReference type="EMBL" id="KUO96251.1"/>
    </source>
</evidence>
<keyword evidence="4" id="KW-1185">Reference proteome</keyword>
<dbReference type="AlphaFoldDB" id="A0A101XRL2"/>
<gene>
    <name evidence="3" type="ORF">ATW55_03250</name>
    <name evidence="2" type="ORF">ATW55_15360</name>
</gene>
<evidence type="ECO:0000256" key="1">
    <source>
        <dbReference type="SAM" id="MobiDB-lite"/>
    </source>
</evidence>
<reference evidence="3 4" key="1">
    <citation type="submission" date="2015-12" db="EMBL/GenBank/DDBJ databases">
        <title>Draft genome sequence of Acidibacillus ferrooxidans ITV001, isolated from a chalcopyrite acid mine drainage site in Brazil.</title>
        <authorList>
            <person name="Dall'Agnol H."/>
            <person name="Nancucheo I."/>
            <person name="Johnson B."/>
            <person name="Oliveira R."/>
            <person name="Leite L."/>
            <person name="Pylro V."/>
            <person name="Nunes G.L."/>
            <person name="Tzotzos G."/>
            <person name="Fernandes G.R."/>
            <person name="Dutra J."/>
            <person name="Orellana S.C."/>
            <person name="Oliveira G."/>
        </authorList>
    </citation>
    <scope>NUCLEOTIDE SEQUENCE [LARGE SCALE GENOMIC DNA]</scope>
    <source>
        <strain evidence="3">ITV001</strain>
        <strain evidence="4">ITV01</strain>
    </source>
</reference>
<feature type="compositionally biased region" description="Basic and acidic residues" evidence="1">
    <location>
        <begin position="1"/>
        <end position="15"/>
    </location>
</feature>
<dbReference type="EMBL" id="LPVJ01000055">
    <property type="protein sequence ID" value="KUO95206.1"/>
    <property type="molecule type" value="Genomic_DNA"/>
</dbReference>
<accession>A0A101XRL2</accession>
<dbReference type="OrthoDB" id="2781056at2"/>
<evidence type="ECO:0008006" key="5">
    <source>
        <dbReference type="Google" id="ProtNLM"/>
    </source>
</evidence>
<dbReference type="Pfam" id="PF13148">
    <property type="entry name" value="DUF3987"/>
    <property type="match status" value="1"/>
</dbReference>
<name>A0A101XRL2_9BACL</name>
<dbReference type="Proteomes" id="UP000053557">
    <property type="component" value="Unassembled WGS sequence"/>
</dbReference>
<dbReference type="EMBL" id="LPVJ01000019">
    <property type="protein sequence ID" value="KUO96251.1"/>
    <property type="molecule type" value="Genomic_DNA"/>
</dbReference>
<dbReference type="InterPro" id="IPR025048">
    <property type="entry name" value="DUF3987"/>
</dbReference>
<sequence length="477" mass="54260">MSRDTAKRLSEEQEWQRNQGSRRADIPPVPLRQMPVEPFPINVFPERLRCFITEAAKSLNCPPDFVALSMLSVAGSCIGTSAAIRAKADWIEFARIWSIILGDPGSGKTPPLELVMHPIHEWQNKRADEYKRALEDYKKALAAWEQNHEGKRPAQPEMEQAFTTDTTLEALADLLEIRPRGVLLYQDEAAGFITSFNQYKGGRGNDRQRALTLWSGSPITLNRKNRKLHIPKPFVCFLGGMQPAVLTDLRGEMSERDGFIHRFLFVYPDPLPLRRTSEELSNESRTAWDTTCQALMEYTSCEDGSPRIVNFTTDGLASWHDWLDAHYAEQNADDFLYHLRGPWAKLQSYTLRLALILHMLRVVCNDIEDMIDVDAETMARTGALMKYLKSHARRIYANLRDTPSERRMMQVAQWLQRKGGIASDQDILKAQVAGLKTADDTRRLLETMNQRGHVTLTPDPGGRKKIIVNLVTDQIDG</sequence>